<dbReference type="Gene3D" id="3.30.43.10">
    <property type="entry name" value="Uridine Diphospho-n-acetylenolpyruvylglucosamine Reductase, domain 2"/>
    <property type="match status" value="1"/>
</dbReference>
<dbReference type="EMBL" id="MHIS01000002">
    <property type="protein sequence ID" value="OGY56977.1"/>
    <property type="molecule type" value="Genomic_DNA"/>
</dbReference>
<evidence type="ECO:0000256" key="6">
    <source>
        <dbReference type="ARBA" id="ARBA00023002"/>
    </source>
</evidence>
<sequence length="555" mass="62742">MLMNLTKELKKIVQGEVKSDSRTLDLYSRDASLLEIKPRAVVFPKNKKDIQAVVRFVASHKKEYPDLGITIRSGGTDMSGAAIGESIIIDVTKHLNQIRKVSRGKNGGYAFVEPGVFYRDFEKETLKKGLIIPAFPASREICTVGGMVANNAGGENTLSYGKVEDYVEELKVILEDGEEYTFSSISESELRRKLILKGLEGDIYRKLFRLVKKNKDLLAKAKPKVSKNSAGYYLWNVWDSEKFDVCKLLVGSQGTLGIITDIKLRLIKSGRPSRMLVIFLNDVRLVGKLIPKILKQKPETVECYDDRTLGIALRVLPDLMKRLKGTLISTAFSFIPEVGMLLKNGFKLPKLIILAEFGGSTPEEAKERALKAMGDLKPLGLPMRFTKSAKEADKYHLIRRESFNLLRQRVRGKQTAPFIDDVIVRPEFLPKFWPKLHKILDRKEYGLIYAITGHLGDGNFHIIPLMDLSKQRNREIIPEIADKVYNLVLEFKGSITAEHNDGIVRAPYLKQMFGGKVYKLFEETKRIFDPQNIFNPGKKIGATKKYVFDHMKTGG</sequence>
<dbReference type="AlphaFoldDB" id="A0A1G1YZZ6"/>
<evidence type="ECO:0000256" key="1">
    <source>
        <dbReference type="ARBA" id="ARBA00001974"/>
    </source>
</evidence>
<gene>
    <name evidence="9" type="ORF">A2119_01165</name>
</gene>
<dbReference type="Gene3D" id="3.30.70.2740">
    <property type="match status" value="1"/>
</dbReference>
<keyword evidence="4" id="KW-0274">FAD</keyword>
<dbReference type="InterPro" id="IPR016164">
    <property type="entry name" value="FAD-linked_Oxase-like_C"/>
</dbReference>
<keyword evidence="5" id="KW-0809">Transit peptide</keyword>
<dbReference type="InterPro" id="IPR004113">
    <property type="entry name" value="FAD-bd_oxidored_4_C"/>
</dbReference>
<dbReference type="InterPro" id="IPR016169">
    <property type="entry name" value="FAD-bd_PCMH_sub2"/>
</dbReference>
<dbReference type="InterPro" id="IPR016167">
    <property type="entry name" value="FAD-bd_PCMH_sub1"/>
</dbReference>
<dbReference type="GO" id="GO:0008720">
    <property type="term" value="F:D-lactate dehydrogenase (NAD+) activity"/>
    <property type="evidence" value="ECO:0007669"/>
    <property type="project" value="TreeGrafter"/>
</dbReference>
<dbReference type="PANTHER" id="PTHR11748:SF111">
    <property type="entry name" value="D-LACTATE DEHYDROGENASE, MITOCHONDRIAL-RELATED"/>
    <property type="match status" value="1"/>
</dbReference>
<evidence type="ECO:0000256" key="4">
    <source>
        <dbReference type="ARBA" id="ARBA00022827"/>
    </source>
</evidence>
<dbReference type="SUPFAM" id="SSF55103">
    <property type="entry name" value="FAD-linked oxidases, C-terminal domain"/>
    <property type="match status" value="1"/>
</dbReference>
<comment type="similarity">
    <text evidence="2">Belongs to the FAD-binding oxidoreductase/transferase type 4 family.</text>
</comment>
<protein>
    <recommendedName>
        <fullName evidence="7">D-lactate dehydrogenase (cytochrome)</fullName>
        <ecNumber evidence="7">1.1.2.4</ecNumber>
    </recommendedName>
</protein>
<evidence type="ECO:0000259" key="8">
    <source>
        <dbReference type="PROSITE" id="PS51387"/>
    </source>
</evidence>
<reference evidence="9 10" key="1">
    <citation type="journal article" date="2016" name="Nat. Commun.">
        <title>Thousands of microbial genomes shed light on interconnected biogeochemical processes in an aquifer system.</title>
        <authorList>
            <person name="Anantharaman K."/>
            <person name="Brown C.T."/>
            <person name="Hug L.A."/>
            <person name="Sharon I."/>
            <person name="Castelle C.J."/>
            <person name="Probst A.J."/>
            <person name="Thomas B.C."/>
            <person name="Singh A."/>
            <person name="Wilkins M.J."/>
            <person name="Karaoz U."/>
            <person name="Brodie E.L."/>
            <person name="Williams K.H."/>
            <person name="Hubbard S.S."/>
            <person name="Banfield J.F."/>
        </authorList>
    </citation>
    <scope>NUCLEOTIDE SEQUENCE [LARGE SCALE GENOMIC DNA]</scope>
</reference>
<dbReference type="InterPro" id="IPR016171">
    <property type="entry name" value="Vanillyl_alc_oxidase_C-sub2"/>
</dbReference>
<evidence type="ECO:0000256" key="3">
    <source>
        <dbReference type="ARBA" id="ARBA00022630"/>
    </source>
</evidence>
<name>A0A1G1YZZ6_9BACT</name>
<dbReference type="Proteomes" id="UP000178179">
    <property type="component" value="Unassembled WGS sequence"/>
</dbReference>
<dbReference type="Pfam" id="PF02913">
    <property type="entry name" value="FAD-oxidase_C"/>
    <property type="match status" value="1"/>
</dbReference>
<dbReference type="GO" id="GO:0004458">
    <property type="term" value="F:D-lactate dehydrogenase (cytochrome) activity"/>
    <property type="evidence" value="ECO:0007669"/>
    <property type="project" value="UniProtKB-EC"/>
</dbReference>
<dbReference type="EC" id="1.1.2.4" evidence="7"/>
<accession>A0A1G1YZZ6</accession>
<dbReference type="PROSITE" id="PS51387">
    <property type="entry name" value="FAD_PCMH"/>
    <property type="match status" value="1"/>
</dbReference>
<dbReference type="InterPro" id="IPR006094">
    <property type="entry name" value="Oxid_FAD_bind_N"/>
</dbReference>
<dbReference type="InterPro" id="IPR036318">
    <property type="entry name" value="FAD-bd_PCMH-like_sf"/>
</dbReference>
<evidence type="ECO:0000256" key="2">
    <source>
        <dbReference type="ARBA" id="ARBA00008000"/>
    </source>
</evidence>
<dbReference type="GO" id="GO:0071949">
    <property type="term" value="F:FAD binding"/>
    <property type="evidence" value="ECO:0007669"/>
    <property type="project" value="InterPro"/>
</dbReference>
<comment type="caution">
    <text evidence="9">The sequence shown here is derived from an EMBL/GenBank/DDBJ whole genome shotgun (WGS) entry which is preliminary data.</text>
</comment>
<keyword evidence="3" id="KW-0285">Flavoprotein</keyword>
<keyword evidence="6" id="KW-0560">Oxidoreductase</keyword>
<dbReference type="SUPFAM" id="SSF56176">
    <property type="entry name" value="FAD-binding/transporter-associated domain-like"/>
    <property type="match status" value="1"/>
</dbReference>
<feature type="domain" description="FAD-binding PCMH-type" evidence="8">
    <location>
        <begin position="34"/>
        <end position="269"/>
    </location>
</feature>
<dbReference type="GO" id="GO:1903457">
    <property type="term" value="P:lactate catabolic process"/>
    <property type="evidence" value="ECO:0007669"/>
    <property type="project" value="TreeGrafter"/>
</dbReference>
<dbReference type="PANTHER" id="PTHR11748">
    <property type="entry name" value="D-LACTATE DEHYDROGENASE"/>
    <property type="match status" value="1"/>
</dbReference>
<comment type="cofactor">
    <cofactor evidence="1">
        <name>FAD</name>
        <dbReference type="ChEBI" id="CHEBI:57692"/>
    </cofactor>
</comment>
<dbReference type="Pfam" id="PF01565">
    <property type="entry name" value="FAD_binding_4"/>
    <property type="match status" value="1"/>
</dbReference>
<organism evidence="9 10">
    <name type="scientific">Candidatus Colwellbacteria bacterium GWA2_46_10</name>
    <dbReference type="NCBI Taxonomy" id="1797684"/>
    <lineage>
        <taxon>Bacteria</taxon>
        <taxon>Candidatus Colwelliibacteriota</taxon>
    </lineage>
</organism>
<evidence type="ECO:0000256" key="5">
    <source>
        <dbReference type="ARBA" id="ARBA00022946"/>
    </source>
</evidence>
<evidence type="ECO:0000313" key="9">
    <source>
        <dbReference type="EMBL" id="OGY56977.1"/>
    </source>
</evidence>
<dbReference type="Gene3D" id="3.30.465.10">
    <property type="match status" value="1"/>
</dbReference>
<evidence type="ECO:0000256" key="7">
    <source>
        <dbReference type="ARBA" id="ARBA00038897"/>
    </source>
</evidence>
<dbReference type="Gene3D" id="1.10.45.10">
    <property type="entry name" value="Vanillyl-alcohol Oxidase, Chain A, domain 4"/>
    <property type="match status" value="1"/>
</dbReference>
<evidence type="ECO:0000313" key="10">
    <source>
        <dbReference type="Proteomes" id="UP000178179"/>
    </source>
</evidence>
<dbReference type="InterPro" id="IPR016166">
    <property type="entry name" value="FAD-bd_PCMH"/>
</dbReference>
<proteinExistence type="inferred from homology"/>